<evidence type="ECO:0000256" key="3">
    <source>
        <dbReference type="ARBA" id="ARBA00023157"/>
    </source>
</evidence>
<dbReference type="RefSeq" id="WP_217647101.1">
    <property type="nucleotide sequence ID" value="NZ_FOQD01000011.1"/>
</dbReference>
<dbReference type="SUPFAM" id="SSF52833">
    <property type="entry name" value="Thioredoxin-like"/>
    <property type="match status" value="1"/>
</dbReference>
<evidence type="ECO:0000256" key="4">
    <source>
        <dbReference type="ARBA" id="ARBA00023284"/>
    </source>
</evidence>
<keyword evidence="2" id="KW-0249">Electron transport</keyword>
<dbReference type="EMBL" id="FOQD01000011">
    <property type="protein sequence ID" value="SFI64649.1"/>
    <property type="molecule type" value="Genomic_DNA"/>
</dbReference>
<feature type="domain" description="Thioredoxin" evidence="5">
    <location>
        <begin position="20"/>
        <end position="141"/>
    </location>
</feature>
<dbReference type="Proteomes" id="UP000199518">
    <property type="component" value="Unassembled WGS sequence"/>
</dbReference>
<evidence type="ECO:0000259" key="5">
    <source>
        <dbReference type="PROSITE" id="PS51352"/>
    </source>
</evidence>
<organism evidence="6 7">
    <name type="scientific">Planctomicrobium piriforme</name>
    <dbReference type="NCBI Taxonomy" id="1576369"/>
    <lineage>
        <taxon>Bacteria</taxon>
        <taxon>Pseudomonadati</taxon>
        <taxon>Planctomycetota</taxon>
        <taxon>Planctomycetia</taxon>
        <taxon>Planctomycetales</taxon>
        <taxon>Planctomycetaceae</taxon>
        <taxon>Planctomicrobium</taxon>
    </lineage>
</organism>
<dbReference type="InterPro" id="IPR036249">
    <property type="entry name" value="Thioredoxin-like_sf"/>
</dbReference>
<dbReference type="PANTHER" id="PTHR45663">
    <property type="entry name" value="GEO12009P1"/>
    <property type="match status" value="1"/>
</dbReference>
<dbReference type="PANTHER" id="PTHR45663:SF11">
    <property type="entry name" value="GEO12009P1"/>
    <property type="match status" value="1"/>
</dbReference>
<keyword evidence="7" id="KW-1185">Reference proteome</keyword>
<accession>A0A1I3JWK0</accession>
<dbReference type="InterPro" id="IPR013766">
    <property type="entry name" value="Thioredoxin_domain"/>
</dbReference>
<dbReference type="AlphaFoldDB" id="A0A1I3JWK0"/>
<keyword evidence="3" id="KW-1015">Disulfide bond</keyword>
<evidence type="ECO:0000256" key="1">
    <source>
        <dbReference type="ARBA" id="ARBA00022448"/>
    </source>
</evidence>
<evidence type="ECO:0000256" key="2">
    <source>
        <dbReference type="ARBA" id="ARBA00022982"/>
    </source>
</evidence>
<dbReference type="PROSITE" id="PS00194">
    <property type="entry name" value="THIOREDOXIN_1"/>
    <property type="match status" value="1"/>
</dbReference>
<reference evidence="7" key="1">
    <citation type="submission" date="2016-10" db="EMBL/GenBank/DDBJ databases">
        <authorList>
            <person name="Varghese N."/>
            <person name="Submissions S."/>
        </authorList>
    </citation>
    <scope>NUCLEOTIDE SEQUENCE [LARGE SCALE GENOMIC DNA]</scope>
    <source>
        <strain evidence="7">DSM 26348</strain>
    </source>
</reference>
<keyword evidence="1" id="KW-0813">Transport</keyword>
<dbReference type="PROSITE" id="PS51352">
    <property type="entry name" value="THIOREDOXIN_2"/>
    <property type="match status" value="1"/>
</dbReference>
<dbReference type="GO" id="GO:0005737">
    <property type="term" value="C:cytoplasm"/>
    <property type="evidence" value="ECO:0007669"/>
    <property type="project" value="TreeGrafter"/>
</dbReference>
<dbReference type="Pfam" id="PF00085">
    <property type="entry name" value="Thioredoxin"/>
    <property type="match status" value="1"/>
</dbReference>
<evidence type="ECO:0000313" key="7">
    <source>
        <dbReference type="Proteomes" id="UP000199518"/>
    </source>
</evidence>
<proteinExistence type="predicted"/>
<sequence length="141" mass="15415">MVRSIILLVAGLVSGAVLFSTFGEPGGVSTMSSSSAPEDEWFKKEVVNSKLPVIVDFTATWCGPCKAMKKDLDKLEQEFVGKFKVVPVDIDERPEISDHYNVDGVPTLLILKRGKVVAKRDGVDGGSDTYEGLKQFVTRHL</sequence>
<name>A0A1I3JWK0_9PLAN</name>
<dbReference type="STRING" id="1576369.SAMN05421753_11139"/>
<evidence type="ECO:0000313" key="6">
    <source>
        <dbReference type="EMBL" id="SFI64649.1"/>
    </source>
</evidence>
<dbReference type="Gene3D" id="3.40.30.10">
    <property type="entry name" value="Glutaredoxin"/>
    <property type="match status" value="1"/>
</dbReference>
<protein>
    <submittedName>
        <fullName evidence="6">Thioredoxin</fullName>
    </submittedName>
</protein>
<keyword evidence="4" id="KW-0676">Redox-active center</keyword>
<dbReference type="GO" id="GO:0015035">
    <property type="term" value="F:protein-disulfide reductase activity"/>
    <property type="evidence" value="ECO:0007669"/>
    <property type="project" value="TreeGrafter"/>
</dbReference>
<dbReference type="InterPro" id="IPR017937">
    <property type="entry name" value="Thioredoxin_CS"/>
</dbReference>
<gene>
    <name evidence="6" type="ORF">SAMN05421753_11139</name>
</gene>
<dbReference type="PRINTS" id="PR00421">
    <property type="entry name" value="THIOREDOXIN"/>
</dbReference>
<dbReference type="CDD" id="cd02947">
    <property type="entry name" value="TRX_family"/>
    <property type="match status" value="1"/>
</dbReference>